<organism evidence="1 2">
    <name type="scientific">bacterium (Candidatus Ratteibacteria) CG_4_9_14_3_um_filter_41_21</name>
    <dbReference type="NCBI Taxonomy" id="2014289"/>
    <lineage>
        <taxon>Bacteria</taxon>
        <taxon>Candidatus Ratteibacteria</taxon>
    </lineage>
</organism>
<sequence length="390" mass="43640">LQKTLTSSSPWSAALIEDGVANAKKIVIANKEYCYTWDGNNWITWDTTHGLNRAVKHLSAHKGRLFAANAPGEQSRLFYCNVNSQGETVFELTNDWKTNDPDIGGGSSWIDNFEDIDSGQGSEITGIVPSMFDSLLVLKDTGITLFYGSSPSNWGEKKLAYPFGCIAPRSVVKYEDTVFFVSTIGIHYLAGESGHTEAFTFDNIKANSLSESIEPTLFLQDLPSAIGAVWDNKYYLFFPTTKICLVLDWRRKSWWIDISDVGITAAITDGKANQLYIGDSQGKVWRYESGNVMPINLWQSGILRIMPGMETRIREIIVSLKGTATLEIKTDRTNWNTTAWKKTISSDLTTGFYQKRIACNIVGEQIEFKISNLTDKFEGVEMSVIPLRRV</sequence>
<feature type="non-terminal residue" evidence="1">
    <location>
        <position position="1"/>
    </location>
</feature>
<name>A0A2M7YDQ3_9BACT</name>
<gene>
    <name evidence="1" type="ORF">CO162_08090</name>
</gene>
<protein>
    <submittedName>
        <fullName evidence="1">Uncharacterized protein</fullName>
    </submittedName>
</protein>
<comment type="caution">
    <text evidence="1">The sequence shown here is derived from an EMBL/GenBank/DDBJ whole genome shotgun (WGS) entry which is preliminary data.</text>
</comment>
<dbReference type="Proteomes" id="UP000229213">
    <property type="component" value="Unassembled WGS sequence"/>
</dbReference>
<evidence type="ECO:0000313" key="2">
    <source>
        <dbReference type="Proteomes" id="UP000229213"/>
    </source>
</evidence>
<evidence type="ECO:0000313" key="1">
    <source>
        <dbReference type="EMBL" id="PJA61098.1"/>
    </source>
</evidence>
<dbReference type="AlphaFoldDB" id="A0A2M7YDQ3"/>
<reference evidence="2" key="1">
    <citation type="submission" date="2017-09" db="EMBL/GenBank/DDBJ databases">
        <title>Depth-based differentiation of microbial function through sediment-hosted aquifers and enrichment of novel symbionts in the deep terrestrial subsurface.</title>
        <authorList>
            <person name="Probst A.J."/>
            <person name="Ladd B."/>
            <person name="Jarett J.K."/>
            <person name="Geller-Mcgrath D.E."/>
            <person name="Sieber C.M.K."/>
            <person name="Emerson J.B."/>
            <person name="Anantharaman K."/>
            <person name="Thomas B.C."/>
            <person name="Malmstrom R."/>
            <person name="Stieglmeier M."/>
            <person name="Klingl A."/>
            <person name="Woyke T."/>
            <person name="Ryan C.M."/>
            <person name="Banfield J.F."/>
        </authorList>
    </citation>
    <scope>NUCLEOTIDE SEQUENCE [LARGE SCALE GENOMIC DNA]</scope>
</reference>
<proteinExistence type="predicted"/>
<dbReference type="EMBL" id="PFWI01000292">
    <property type="protein sequence ID" value="PJA61098.1"/>
    <property type="molecule type" value="Genomic_DNA"/>
</dbReference>
<accession>A0A2M7YDQ3</accession>